<accession>A0A034WGR6</accession>
<evidence type="ECO:0000313" key="2">
    <source>
        <dbReference type="EMBL" id="JAC54741.1"/>
    </source>
</evidence>
<keyword evidence="1" id="KW-0732">Signal</keyword>
<dbReference type="GeneID" id="105232391"/>
<feature type="signal peptide" evidence="1">
    <location>
        <begin position="1"/>
        <end position="20"/>
    </location>
</feature>
<dbReference type="EMBL" id="GAKP01004211">
    <property type="protein sequence ID" value="JAC54741.1"/>
    <property type="molecule type" value="Transcribed_RNA"/>
</dbReference>
<dbReference type="OrthoDB" id="7936868at2759"/>
<dbReference type="AlphaFoldDB" id="A0A034WGR6"/>
<organism evidence="2">
    <name type="scientific">Bactrocera dorsalis</name>
    <name type="common">Oriental fruit fly</name>
    <name type="synonym">Dacus dorsalis</name>
    <dbReference type="NCBI Taxonomy" id="27457"/>
    <lineage>
        <taxon>Eukaryota</taxon>
        <taxon>Metazoa</taxon>
        <taxon>Ecdysozoa</taxon>
        <taxon>Arthropoda</taxon>
        <taxon>Hexapoda</taxon>
        <taxon>Insecta</taxon>
        <taxon>Pterygota</taxon>
        <taxon>Neoptera</taxon>
        <taxon>Endopterygota</taxon>
        <taxon>Diptera</taxon>
        <taxon>Brachycera</taxon>
        <taxon>Muscomorpha</taxon>
        <taxon>Tephritoidea</taxon>
        <taxon>Tephritidae</taxon>
        <taxon>Bactrocera</taxon>
        <taxon>Bactrocera</taxon>
    </lineage>
</organism>
<name>A0A034WGR6_BACDO</name>
<sequence>MTKTFIIFIVSALLLLQVQAVPRMRREAGEVAVEQKPASTHTARTNEKLKFRPRQVLMTTTLADLVGLAKYVTEHGRPLFNKTLAQLEAVPDKCAGLKANITRISEYLKTNKPSGQSDAAEDMLALFESMITLTSILQDANEMPPELEQTKTVQQAFIDNGSDKFEDDLMAELKVVSGKFERAIEHYLSILTEEQKKDETKLIDWYTRFTNEKDDEKKAEFYSNFFDTFNP</sequence>
<evidence type="ECO:0000256" key="1">
    <source>
        <dbReference type="SAM" id="SignalP"/>
    </source>
</evidence>
<dbReference type="RefSeq" id="XP_011212353.2">
    <property type="nucleotide sequence ID" value="XM_011214051.3"/>
</dbReference>
<reference evidence="2" key="1">
    <citation type="journal article" date="2014" name="BMC Genomics">
        <title>Characterizing the developmental transcriptome of the oriental fruit fly, Bactrocera dorsalis (Diptera: Tephritidae) through comparative genomic analysis with Drosophila melanogaster utilizing modENCODE datasets.</title>
        <authorList>
            <person name="Geib S.M."/>
            <person name="Calla B."/>
            <person name="Hall B."/>
            <person name="Hou S."/>
            <person name="Manoukis N.C."/>
        </authorList>
    </citation>
    <scope>NUCLEOTIDE SEQUENCE</scope>
    <source>
        <strain evidence="2">Punador</strain>
    </source>
</reference>
<dbReference type="EMBL" id="GAKP01004212">
    <property type="protein sequence ID" value="JAC54740.1"/>
    <property type="molecule type" value="Transcribed_RNA"/>
</dbReference>
<feature type="chain" id="PRO_5007369263" evidence="1">
    <location>
        <begin position="21"/>
        <end position="231"/>
    </location>
</feature>
<dbReference type="KEGG" id="bdr:105232391"/>
<proteinExistence type="predicted"/>
<protein>
    <submittedName>
        <fullName evidence="2">Uncharacterized protein</fullName>
    </submittedName>
</protein>